<dbReference type="PRINTS" id="PR00006">
    <property type="entry name" value="COFILIN"/>
</dbReference>
<dbReference type="OrthoDB" id="10249245at2759"/>
<dbReference type="STRING" id="6198.A0A074ZSE7"/>
<dbReference type="Gene3D" id="3.40.20.10">
    <property type="entry name" value="Severin"/>
    <property type="match status" value="1"/>
</dbReference>
<evidence type="ECO:0000259" key="3">
    <source>
        <dbReference type="PROSITE" id="PS51263"/>
    </source>
</evidence>
<dbReference type="GO" id="GO:0015629">
    <property type="term" value="C:actin cytoskeleton"/>
    <property type="evidence" value="ECO:0007669"/>
    <property type="project" value="InterPro"/>
</dbReference>
<organism evidence="4 5">
    <name type="scientific">Opisthorchis viverrini</name>
    <name type="common">Southeast Asian liver fluke</name>
    <dbReference type="NCBI Taxonomy" id="6198"/>
    <lineage>
        <taxon>Eukaryota</taxon>
        <taxon>Metazoa</taxon>
        <taxon>Spiralia</taxon>
        <taxon>Lophotrochozoa</taxon>
        <taxon>Platyhelminthes</taxon>
        <taxon>Trematoda</taxon>
        <taxon>Digenea</taxon>
        <taxon>Opisthorchiida</taxon>
        <taxon>Opisthorchiata</taxon>
        <taxon>Opisthorchiidae</taxon>
        <taxon>Opisthorchis</taxon>
    </lineage>
</organism>
<gene>
    <name evidence="4" type="ORF">T265_03429</name>
</gene>
<name>A0A074ZSE7_OPIVI</name>
<proteinExistence type="inferred from homology"/>
<sequence>MRILAPASTLPCTENINSRATPFFTCAFQINGNHGPTRTKLTGKTWAKALILCINPLIRGSCRRKRQDKRYFEAKVTFRFRVPLLSFGASSEMTSGIKPSEECLEVFNRIKMQHTNMYAIFRVESEEIIVDKLSDSGAKYEDFLEDMQRRANTGCFAVIDFPYKRGMSTDSKLVFVSWVNDQLPTRTKMLYASSKESLKKKLEGIKLFLHASDFDDLSADSWIGSPTFHHRKVPGASSWIHHLLSGLSTLDWCKPSCPHCLPPIVGGRNSVVTETKTSYTINSLFTGYLGQLPLVKSIRSAFTLNPGRFAERHFILHSQSAGWLSGWSANLLTGGSAVRTRHLPLNFPCLGHHAPFRWRGVLLTTLAQQGMPQKFVNIIRSLYSHTSGRVKVYGELSKSFPTKSGVRQGCPLSPFLFNFVTDEIMRRTLDGFQNSGVQIVAGESLVNLEYADDIALIFEDLSEAQALLNKLTAIIPAFGMRLAPSNDNAERNGLVRMVKQCSDACKRAEK</sequence>
<dbReference type="InterPro" id="IPR002108">
    <property type="entry name" value="ADF-H"/>
</dbReference>
<dbReference type="EMBL" id="KL596667">
    <property type="protein sequence ID" value="KER30056.1"/>
    <property type="molecule type" value="Genomic_DNA"/>
</dbReference>
<dbReference type="SMART" id="SM00102">
    <property type="entry name" value="ADF"/>
    <property type="match status" value="1"/>
</dbReference>
<keyword evidence="2" id="KW-0009">Actin-binding</keyword>
<dbReference type="KEGG" id="ovi:T265_03429"/>
<dbReference type="GO" id="GO:0030042">
    <property type="term" value="P:actin filament depolymerization"/>
    <property type="evidence" value="ECO:0007669"/>
    <property type="project" value="InterPro"/>
</dbReference>
<dbReference type="InterPro" id="IPR043502">
    <property type="entry name" value="DNA/RNA_pol_sf"/>
</dbReference>
<dbReference type="RefSeq" id="XP_009166177.1">
    <property type="nucleotide sequence ID" value="XM_009167913.1"/>
</dbReference>
<dbReference type="SUPFAM" id="SSF55753">
    <property type="entry name" value="Actin depolymerizing proteins"/>
    <property type="match status" value="1"/>
</dbReference>
<protein>
    <recommendedName>
        <fullName evidence="3">ADF-H domain-containing protein</fullName>
    </recommendedName>
</protein>
<evidence type="ECO:0000256" key="1">
    <source>
        <dbReference type="ARBA" id="ARBA00006844"/>
    </source>
</evidence>
<reference evidence="4 5" key="1">
    <citation type="submission" date="2013-11" db="EMBL/GenBank/DDBJ databases">
        <title>Opisthorchis viverrini - life in the bile duct.</title>
        <authorList>
            <person name="Young N.D."/>
            <person name="Nagarajan N."/>
            <person name="Lin S.J."/>
            <person name="Korhonen P.K."/>
            <person name="Jex A.R."/>
            <person name="Hall R.S."/>
            <person name="Safavi-Hemami H."/>
            <person name="Kaewkong W."/>
            <person name="Bertrand D."/>
            <person name="Gao S."/>
            <person name="Seet Q."/>
            <person name="Wongkham S."/>
            <person name="Teh B.T."/>
            <person name="Wongkham C."/>
            <person name="Intapan P.M."/>
            <person name="Maleewong W."/>
            <person name="Yang X."/>
            <person name="Hu M."/>
            <person name="Wang Z."/>
            <person name="Hofmann A."/>
            <person name="Sternberg P.W."/>
            <person name="Tan P."/>
            <person name="Wang J."/>
            <person name="Gasser R.B."/>
        </authorList>
    </citation>
    <scope>NUCLEOTIDE SEQUENCE [LARGE SCALE GENOMIC DNA]</scope>
</reference>
<evidence type="ECO:0000256" key="2">
    <source>
        <dbReference type="ARBA" id="ARBA00023203"/>
    </source>
</evidence>
<dbReference type="CTD" id="20317616"/>
<dbReference type="SUPFAM" id="SSF56672">
    <property type="entry name" value="DNA/RNA polymerases"/>
    <property type="match status" value="1"/>
</dbReference>
<dbReference type="InterPro" id="IPR000477">
    <property type="entry name" value="RT_dom"/>
</dbReference>
<comment type="similarity">
    <text evidence="1">Belongs to the actin-binding proteins ADF family.</text>
</comment>
<dbReference type="Proteomes" id="UP000054324">
    <property type="component" value="Unassembled WGS sequence"/>
</dbReference>
<dbReference type="AlphaFoldDB" id="A0A074ZSE7"/>
<dbReference type="Pfam" id="PF00078">
    <property type="entry name" value="RVT_1"/>
    <property type="match status" value="1"/>
</dbReference>
<dbReference type="InterPro" id="IPR017904">
    <property type="entry name" value="ADF/Cofilin"/>
</dbReference>
<dbReference type="PROSITE" id="PS51263">
    <property type="entry name" value="ADF_H"/>
    <property type="match status" value="1"/>
</dbReference>
<evidence type="ECO:0000313" key="5">
    <source>
        <dbReference type="Proteomes" id="UP000054324"/>
    </source>
</evidence>
<feature type="domain" description="ADF-H" evidence="3">
    <location>
        <begin position="94"/>
        <end position="227"/>
    </location>
</feature>
<keyword evidence="5" id="KW-1185">Reference proteome</keyword>
<dbReference type="PANTHER" id="PTHR11913">
    <property type="entry name" value="COFILIN-RELATED"/>
    <property type="match status" value="1"/>
</dbReference>
<dbReference type="GeneID" id="20317616"/>
<dbReference type="GO" id="GO:0003779">
    <property type="term" value="F:actin binding"/>
    <property type="evidence" value="ECO:0007669"/>
    <property type="project" value="UniProtKB-KW"/>
</dbReference>
<dbReference type="InterPro" id="IPR029006">
    <property type="entry name" value="ADF-H/Gelsolin-like_dom_sf"/>
</dbReference>
<evidence type="ECO:0000313" key="4">
    <source>
        <dbReference type="EMBL" id="KER30056.1"/>
    </source>
</evidence>
<dbReference type="CDD" id="cd11286">
    <property type="entry name" value="ADF_cofilin_like"/>
    <property type="match status" value="1"/>
</dbReference>
<accession>A0A074ZSE7</accession>
<dbReference type="Pfam" id="PF00241">
    <property type="entry name" value="Cofilin_ADF"/>
    <property type="match status" value="1"/>
</dbReference>